<protein>
    <submittedName>
        <fullName evidence="3">ATPase</fullName>
    </submittedName>
</protein>
<proteinExistence type="predicted"/>
<dbReference type="InterPro" id="IPR036890">
    <property type="entry name" value="HATPase_C_sf"/>
</dbReference>
<dbReference type="Proteomes" id="UP000649573">
    <property type="component" value="Unassembled WGS sequence"/>
</dbReference>
<feature type="domain" description="Histidine kinase/HSP90-like ATPase" evidence="2">
    <location>
        <begin position="23"/>
        <end position="128"/>
    </location>
</feature>
<dbReference type="PANTHER" id="PTHR35526">
    <property type="entry name" value="ANTI-SIGMA-F FACTOR RSBW-RELATED"/>
    <property type="match status" value="1"/>
</dbReference>
<evidence type="ECO:0000256" key="1">
    <source>
        <dbReference type="ARBA" id="ARBA00022527"/>
    </source>
</evidence>
<keyword evidence="1" id="KW-0418">Kinase</keyword>
<dbReference type="PANTHER" id="PTHR35526:SF3">
    <property type="entry name" value="ANTI-SIGMA-F FACTOR RSBW"/>
    <property type="match status" value="1"/>
</dbReference>
<dbReference type="EMBL" id="BMRE01000075">
    <property type="protein sequence ID" value="GGU81136.1"/>
    <property type="molecule type" value="Genomic_DNA"/>
</dbReference>
<evidence type="ECO:0000313" key="3">
    <source>
        <dbReference type="EMBL" id="GGU81136.1"/>
    </source>
</evidence>
<dbReference type="SUPFAM" id="SSF55874">
    <property type="entry name" value="ATPase domain of HSP90 chaperone/DNA topoisomerase II/histidine kinase"/>
    <property type="match status" value="1"/>
</dbReference>
<dbReference type="Pfam" id="PF13581">
    <property type="entry name" value="HATPase_c_2"/>
    <property type="match status" value="1"/>
</dbReference>
<dbReference type="RefSeq" id="WP_229813419.1">
    <property type="nucleotide sequence ID" value="NZ_BMRE01000075.1"/>
</dbReference>
<organism evidence="3 4">
    <name type="scientific">Lentzea flava</name>
    <dbReference type="NCBI Taxonomy" id="103732"/>
    <lineage>
        <taxon>Bacteria</taxon>
        <taxon>Bacillati</taxon>
        <taxon>Actinomycetota</taxon>
        <taxon>Actinomycetes</taxon>
        <taxon>Pseudonocardiales</taxon>
        <taxon>Pseudonocardiaceae</taxon>
        <taxon>Lentzea</taxon>
    </lineage>
</organism>
<reference evidence="4" key="1">
    <citation type="journal article" date="2019" name="Int. J. Syst. Evol. Microbiol.">
        <title>The Global Catalogue of Microorganisms (GCM) 10K type strain sequencing project: providing services to taxonomists for standard genome sequencing and annotation.</title>
        <authorList>
            <consortium name="The Broad Institute Genomics Platform"/>
            <consortium name="The Broad Institute Genome Sequencing Center for Infectious Disease"/>
            <person name="Wu L."/>
            <person name="Ma J."/>
        </authorList>
    </citation>
    <scope>NUCLEOTIDE SEQUENCE [LARGE SCALE GENOMIC DNA]</scope>
    <source>
        <strain evidence="4">JCM 3296</strain>
    </source>
</reference>
<accession>A0ABQ2VF36</accession>
<evidence type="ECO:0000313" key="4">
    <source>
        <dbReference type="Proteomes" id="UP000649573"/>
    </source>
</evidence>
<sequence>MTDNGSDPLPRSQVFSLEPQVPTLVRVRRWAAQELADLSDDELGDVLLVVTELITNAFDHGQMPAQVRLQRSTQPCFVRIEDEDASPDRPTLGRSRLSDTRGRGLIIVDRLAKDWGVISHPVGKTVWAEITCETP</sequence>
<dbReference type="InterPro" id="IPR003594">
    <property type="entry name" value="HATPase_dom"/>
</dbReference>
<comment type="caution">
    <text evidence="3">The sequence shown here is derived from an EMBL/GenBank/DDBJ whole genome shotgun (WGS) entry which is preliminary data.</text>
</comment>
<gene>
    <name evidence="3" type="ORF">GCM10010178_84810</name>
</gene>
<keyword evidence="1" id="KW-0723">Serine/threonine-protein kinase</keyword>
<dbReference type="InterPro" id="IPR050267">
    <property type="entry name" value="Anti-sigma-factor_SerPK"/>
</dbReference>
<keyword evidence="4" id="KW-1185">Reference proteome</keyword>
<dbReference type="Gene3D" id="3.30.565.10">
    <property type="entry name" value="Histidine kinase-like ATPase, C-terminal domain"/>
    <property type="match status" value="1"/>
</dbReference>
<name>A0ABQ2VF36_9PSEU</name>
<keyword evidence="1" id="KW-0808">Transferase</keyword>
<dbReference type="CDD" id="cd16936">
    <property type="entry name" value="HATPase_RsbW-like"/>
    <property type="match status" value="1"/>
</dbReference>
<evidence type="ECO:0000259" key="2">
    <source>
        <dbReference type="Pfam" id="PF13581"/>
    </source>
</evidence>